<dbReference type="AlphaFoldDB" id="A0A6J8BET8"/>
<keyword evidence="6" id="KW-1185">Reference proteome</keyword>
<evidence type="ECO:0000313" key="5">
    <source>
        <dbReference type="EMBL" id="CAC5381414.1"/>
    </source>
</evidence>
<protein>
    <recommendedName>
        <fullName evidence="4">AIG1-type G domain-containing protein</fullName>
    </recommendedName>
</protein>
<comment type="similarity">
    <text evidence="1">Belongs to the TRAFAC class TrmE-Era-EngA-EngB-Septin-like GTPase superfamily. AIG1/Toc34/Toc159-like paraseptin GTPase family. IAN subfamily.</text>
</comment>
<dbReference type="InterPro" id="IPR027417">
    <property type="entry name" value="P-loop_NTPase"/>
</dbReference>
<dbReference type="SUPFAM" id="SSF52540">
    <property type="entry name" value="P-loop containing nucleoside triphosphate hydrolases"/>
    <property type="match status" value="1"/>
</dbReference>
<dbReference type="PANTHER" id="PTHR10903">
    <property type="entry name" value="GTPASE, IMAP FAMILY MEMBER-RELATED"/>
    <property type="match status" value="1"/>
</dbReference>
<evidence type="ECO:0000259" key="4">
    <source>
        <dbReference type="PROSITE" id="PS51720"/>
    </source>
</evidence>
<feature type="domain" description="AIG1-type G" evidence="4">
    <location>
        <begin position="1"/>
        <end position="201"/>
    </location>
</feature>
<evidence type="ECO:0000256" key="1">
    <source>
        <dbReference type="ARBA" id="ARBA00008535"/>
    </source>
</evidence>
<accession>A0A6J8BET8</accession>
<dbReference type="PANTHER" id="PTHR10903:SF184">
    <property type="entry name" value="GTP-BINDING PROTEIN A"/>
    <property type="match status" value="1"/>
</dbReference>
<evidence type="ECO:0000256" key="2">
    <source>
        <dbReference type="ARBA" id="ARBA00022741"/>
    </source>
</evidence>
<organism evidence="5 6">
    <name type="scientific">Mytilus coruscus</name>
    <name type="common">Sea mussel</name>
    <dbReference type="NCBI Taxonomy" id="42192"/>
    <lineage>
        <taxon>Eukaryota</taxon>
        <taxon>Metazoa</taxon>
        <taxon>Spiralia</taxon>
        <taxon>Lophotrochozoa</taxon>
        <taxon>Mollusca</taxon>
        <taxon>Bivalvia</taxon>
        <taxon>Autobranchia</taxon>
        <taxon>Pteriomorphia</taxon>
        <taxon>Mytilida</taxon>
        <taxon>Mytiloidea</taxon>
        <taxon>Mytilidae</taxon>
        <taxon>Mytilinae</taxon>
        <taxon>Mytilus</taxon>
    </lineage>
</organism>
<dbReference type="Gene3D" id="3.40.50.300">
    <property type="entry name" value="P-loop containing nucleotide triphosphate hydrolases"/>
    <property type="match status" value="1"/>
</dbReference>
<sequence>MVLIGKTGSGKSSTGNTIMMKKNFKSGFSGSSITKSCEEEKTCRNGNVVQVVDTPGFFDTHLSNERVKLEILKCFAMLAPGPHAILYVMRMGRYTDEEIESVNHFLHVFGGDPYKYTTIVFTGSDALKLSNTTPADYLKNMPGSFNSLLSKCGMRVAFLNNVLEERQDIELQRDDLFDVINSMLEQNAYSFYSNEILEELKGDILKSILNNLENKPTCKTVFKYVNTAGYYMIVLGASFLIEEKVIATLIFGLGCVLANIKTETVAETKASKVVTMLQKETSCCCLQ</sequence>
<name>A0A6J8BET8_MYTCO</name>
<gene>
    <name evidence="5" type="ORF">MCOR_17286</name>
</gene>
<reference evidence="5 6" key="1">
    <citation type="submission" date="2020-06" db="EMBL/GenBank/DDBJ databases">
        <authorList>
            <person name="Li R."/>
            <person name="Bekaert M."/>
        </authorList>
    </citation>
    <scope>NUCLEOTIDE SEQUENCE [LARGE SCALE GENOMIC DNA]</scope>
    <source>
        <strain evidence="6">wild</strain>
    </source>
</reference>
<dbReference type="InterPro" id="IPR045058">
    <property type="entry name" value="GIMA/IAN/Toc"/>
</dbReference>
<dbReference type="Pfam" id="PF04548">
    <property type="entry name" value="AIG1"/>
    <property type="match status" value="1"/>
</dbReference>
<evidence type="ECO:0000256" key="3">
    <source>
        <dbReference type="ARBA" id="ARBA00023134"/>
    </source>
</evidence>
<dbReference type="FunFam" id="3.40.50.300:FF:000366">
    <property type="entry name" value="GTPase, IMAP family member 2"/>
    <property type="match status" value="1"/>
</dbReference>
<dbReference type="EMBL" id="CACVKT020003062">
    <property type="protein sequence ID" value="CAC5381414.1"/>
    <property type="molecule type" value="Genomic_DNA"/>
</dbReference>
<evidence type="ECO:0000313" key="6">
    <source>
        <dbReference type="Proteomes" id="UP000507470"/>
    </source>
</evidence>
<proteinExistence type="inferred from homology"/>
<dbReference type="GO" id="GO:0005525">
    <property type="term" value="F:GTP binding"/>
    <property type="evidence" value="ECO:0007669"/>
    <property type="project" value="UniProtKB-KW"/>
</dbReference>
<dbReference type="OrthoDB" id="10061751at2759"/>
<keyword evidence="3" id="KW-0342">GTP-binding</keyword>
<dbReference type="Proteomes" id="UP000507470">
    <property type="component" value="Unassembled WGS sequence"/>
</dbReference>
<keyword evidence="2" id="KW-0547">Nucleotide-binding</keyword>
<dbReference type="InterPro" id="IPR006703">
    <property type="entry name" value="G_AIG1"/>
</dbReference>
<dbReference type="PROSITE" id="PS51720">
    <property type="entry name" value="G_AIG1"/>
    <property type="match status" value="1"/>
</dbReference>